<dbReference type="OrthoDB" id="8830981at2"/>
<evidence type="ECO:0000256" key="4">
    <source>
        <dbReference type="SAM" id="Phobius"/>
    </source>
</evidence>
<feature type="transmembrane region" description="Helical" evidence="4">
    <location>
        <begin position="49"/>
        <end position="72"/>
    </location>
</feature>
<dbReference type="PROSITE" id="PS50850">
    <property type="entry name" value="MFS"/>
    <property type="match status" value="1"/>
</dbReference>
<dbReference type="InterPro" id="IPR011701">
    <property type="entry name" value="MFS"/>
</dbReference>
<reference evidence="6 7" key="1">
    <citation type="submission" date="2019-03" db="EMBL/GenBank/DDBJ databases">
        <title>Paraburkholderia sp. isolated from native Mimosa gymnas in Guartela State Park, Brazil.</title>
        <authorList>
            <person name="Paulitsch F."/>
            <person name="Hungria M."/>
            <person name="Delamuta J.R.M."/>
            <person name="Ribeiro R.A."/>
            <person name="Dall'Agnol R."/>
            <person name="Silva J.S.B."/>
        </authorList>
    </citation>
    <scope>NUCLEOTIDE SEQUENCE [LARGE SCALE GENOMIC DNA]</scope>
    <source>
        <strain evidence="6 7">CNPSo 3008</strain>
    </source>
</reference>
<keyword evidence="3 4" id="KW-0472">Membrane</keyword>
<dbReference type="InterPro" id="IPR026355">
    <property type="entry name" value="Oxa/Form_antiport"/>
</dbReference>
<dbReference type="NCBIfam" id="TIGR04259">
    <property type="entry name" value="oxa_formateAnti"/>
    <property type="match status" value="1"/>
</dbReference>
<feature type="transmembrane region" description="Helical" evidence="4">
    <location>
        <begin position="174"/>
        <end position="193"/>
    </location>
</feature>
<organism evidence="6 7">
    <name type="scientific">Paraburkholderia guartelaensis</name>
    <dbReference type="NCBI Taxonomy" id="2546446"/>
    <lineage>
        <taxon>Bacteria</taxon>
        <taxon>Pseudomonadati</taxon>
        <taxon>Pseudomonadota</taxon>
        <taxon>Betaproteobacteria</taxon>
        <taxon>Burkholderiales</taxon>
        <taxon>Burkholderiaceae</taxon>
        <taxon>Paraburkholderia</taxon>
    </lineage>
</organism>
<feature type="transmembrane region" description="Helical" evidence="4">
    <location>
        <begin position="141"/>
        <end position="162"/>
    </location>
</feature>
<evidence type="ECO:0000256" key="2">
    <source>
        <dbReference type="ARBA" id="ARBA00022989"/>
    </source>
</evidence>
<evidence type="ECO:0000313" key="7">
    <source>
        <dbReference type="Proteomes" id="UP000295606"/>
    </source>
</evidence>
<feature type="transmembrane region" description="Helical" evidence="4">
    <location>
        <begin position="363"/>
        <end position="383"/>
    </location>
</feature>
<dbReference type="InterPro" id="IPR050327">
    <property type="entry name" value="Proton-linked_MCT"/>
</dbReference>
<dbReference type="EMBL" id="SMOD01000030">
    <property type="protein sequence ID" value="TDG04277.1"/>
    <property type="molecule type" value="Genomic_DNA"/>
</dbReference>
<evidence type="ECO:0000256" key="3">
    <source>
        <dbReference type="ARBA" id="ARBA00023136"/>
    </source>
</evidence>
<evidence type="ECO:0000313" key="6">
    <source>
        <dbReference type="EMBL" id="TDG04277.1"/>
    </source>
</evidence>
<feature type="transmembrane region" description="Helical" evidence="4">
    <location>
        <begin position="389"/>
        <end position="408"/>
    </location>
</feature>
<dbReference type="GO" id="GO:0019531">
    <property type="term" value="F:oxalate transmembrane transporter activity"/>
    <property type="evidence" value="ECO:0007669"/>
    <property type="project" value="InterPro"/>
</dbReference>
<dbReference type="PANTHER" id="PTHR11360:SF304">
    <property type="entry name" value="MFS DOMAIN-CONTAINING PROTEIN"/>
    <property type="match status" value="1"/>
</dbReference>
<feature type="transmembrane region" description="Helical" evidence="4">
    <location>
        <begin position="224"/>
        <end position="246"/>
    </location>
</feature>
<keyword evidence="2 4" id="KW-1133">Transmembrane helix</keyword>
<name>A0A4R5L8L4_9BURK</name>
<proteinExistence type="predicted"/>
<feature type="transmembrane region" description="Helical" evidence="4">
    <location>
        <begin position="109"/>
        <end position="129"/>
    </location>
</feature>
<dbReference type="PANTHER" id="PTHR11360">
    <property type="entry name" value="MONOCARBOXYLATE TRANSPORTER"/>
    <property type="match status" value="1"/>
</dbReference>
<dbReference type="Gene3D" id="1.20.1250.20">
    <property type="entry name" value="MFS general substrate transporter like domains"/>
    <property type="match status" value="2"/>
</dbReference>
<comment type="caution">
    <text evidence="6">The sequence shown here is derived from an EMBL/GenBank/DDBJ whole genome shotgun (WGS) entry which is preliminary data.</text>
</comment>
<feature type="transmembrane region" description="Helical" evidence="4">
    <location>
        <begin position="301"/>
        <end position="319"/>
    </location>
</feature>
<dbReference type="Proteomes" id="UP000295606">
    <property type="component" value="Unassembled WGS sequence"/>
</dbReference>
<evidence type="ECO:0000256" key="1">
    <source>
        <dbReference type="ARBA" id="ARBA00022692"/>
    </source>
</evidence>
<keyword evidence="1 4" id="KW-0812">Transmembrane</keyword>
<dbReference type="RefSeq" id="WP_133187006.1">
    <property type="nucleotide sequence ID" value="NZ_SMOD01000030.1"/>
</dbReference>
<dbReference type="Pfam" id="PF07690">
    <property type="entry name" value="MFS_1"/>
    <property type="match status" value="1"/>
</dbReference>
<feature type="transmembrane region" description="Helical" evidence="4">
    <location>
        <begin position="20"/>
        <end position="37"/>
    </location>
</feature>
<feature type="domain" description="Major facilitator superfamily (MFS) profile" evidence="5">
    <location>
        <begin position="20"/>
        <end position="412"/>
    </location>
</feature>
<feature type="transmembrane region" description="Helical" evidence="4">
    <location>
        <begin position="258"/>
        <end position="280"/>
    </location>
</feature>
<protein>
    <submittedName>
        <fullName evidence="6">Oxalate/formate MFS antiporter</fullName>
    </submittedName>
</protein>
<dbReference type="SUPFAM" id="SSF103473">
    <property type="entry name" value="MFS general substrate transporter"/>
    <property type="match status" value="1"/>
</dbReference>
<sequence>MSSAASPAGNAFLKNRWTQLFIGIACMALVANLQYAWTLFVIPMKTQNLWTGAAVQLAFSIFILVETWLVPIEGWLVDRFGPRPVVMCGAAFVALSWVLDSFATTLPMLYTASVIAGLGAGCVYGTCVGNALKWFPDRRGLAAGLTAAGFGAGAALTVIPIANMIHDSGYRQTFFVFGVIQGVAIFILSIALIRPNPGPGIKPVARVVTSKVDYTPRQMVKTPLFWMIYLLFVLVAAGGLIATAQLGPIAKSFGFAKLPVQFFGATLPLLTLALSIDNLLNGLTRPICGLLSDKIGRENTMLIVFVGEGLALLGMNAFGHDPYAFLIFAPLIFLCWGEIFSIFPAICADTFGSKYAASNAGTLYTAKGTASLLVPIASLLAAGGSWEHVLIASAVVSIIAGLSAKFILAPMRKHRFAATSNEVAPAMQTQ</sequence>
<accession>A0A4R5L8L4</accession>
<dbReference type="CDD" id="cd17353">
    <property type="entry name" value="MFS_OFA_like"/>
    <property type="match status" value="1"/>
</dbReference>
<dbReference type="AlphaFoldDB" id="A0A4R5L8L4"/>
<dbReference type="InterPro" id="IPR020846">
    <property type="entry name" value="MFS_dom"/>
</dbReference>
<evidence type="ECO:0000259" key="5">
    <source>
        <dbReference type="PROSITE" id="PS50850"/>
    </source>
</evidence>
<dbReference type="GO" id="GO:0016020">
    <property type="term" value="C:membrane"/>
    <property type="evidence" value="ECO:0007669"/>
    <property type="project" value="InterPro"/>
</dbReference>
<feature type="transmembrane region" description="Helical" evidence="4">
    <location>
        <begin position="325"/>
        <end position="351"/>
    </location>
</feature>
<gene>
    <name evidence="6" type="primary">oxlT</name>
    <name evidence="6" type="ORF">E1N52_30895</name>
</gene>
<dbReference type="InterPro" id="IPR036259">
    <property type="entry name" value="MFS_trans_sf"/>
</dbReference>